<dbReference type="Gene3D" id="3.30.1220.10">
    <property type="entry name" value="CobW-like, C-terminal domain"/>
    <property type="match status" value="1"/>
</dbReference>
<keyword evidence="4" id="KW-1185">Reference proteome</keyword>
<dbReference type="VEuPathDB" id="FungiDB:P170DRAFT_476561"/>
<dbReference type="RefSeq" id="XP_024703210.1">
    <property type="nucleotide sequence ID" value="XM_024853356.1"/>
</dbReference>
<accession>A0A2I2G4V7</accession>
<comment type="caution">
    <text evidence="3">The sequence shown here is derived from an EMBL/GenBank/DDBJ whole genome shotgun (WGS) entry which is preliminary data.</text>
</comment>
<feature type="compositionally biased region" description="Basic and acidic residues" evidence="1">
    <location>
        <begin position="200"/>
        <end position="212"/>
    </location>
</feature>
<sequence>MIDLDEDAPPELIDISELPESERPQPDTASTSSDVPAQDRVPITLVTGYLGAGKTTLLNYILTEKHGKKIAVIMNEFGDSSDIEKPLTVNQDGQEVTEWMEVGNGCICCSVKDSGVMAIESLMERRGTFDYILLETTGLADPGNLAPMFWVDDNLGSSIYLDGIVTLVDAKNILRLLDAPAPEEKVSSHEEGQTAQPDGGNDHDHDHDHEHTGPVLSMAHMQISHADVIILNKADLVTQEELDAVTERILGINAVAKIHVTDHSKTPQIEGVVLDLHAYDHLARLDFGEKGHSHIDPAISTIAITTPPISPAQVPKVDAWLQSILWDSTLPSSSVSGTASSSSPHPTDFDIHRLKGILVLNDETHRIIQAVRAIFEIQDAGLIAASDDEENKKTQCKIVLIGLRLGKEAQVWQRSFEEFLAN</sequence>
<dbReference type="Gene3D" id="3.40.50.300">
    <property type="entry name" value="P-loop containing nucleotide triphosphate hydrolases"/>
    <property type="match status" value="1"/>
</dbReference>
<dbReference type="InterPro" id="IPR051316">
    <property type="entry name" value="Zinc-reg_GTPase_activator"/>
</dbReference>
<dbReference type="AlphaFoldDB" id="A0A2I2G4V7"/>
<dbReference type="Proteomes" id="UP000234275">
    <property type="component" value="Unassembled WGS sequence"/>
</dbReference>
<feature type="region of interest" description="Disordered" evidence="1">
    <location>
        <begin position="1"/>
        <end position="37"/>
    </location>
</feature>
<evidence type="ECO:0000259" key="2">
    <source>
        <dbReference type="Pfam" id="PF02492"/>
    </source>
</evidence>
<evidence type="ECO:0000313" key="4">
    <source>
        <dbReference type="Proteomes" id="UP000234275"/>
    </source>
</evidence>
<dbReference type="OrthoDB" id="258627at2759"/>
<name>A0A2I2G4V7_9EURO</name>
<evidence type="ECO:0000256" key="1">
    <source>
        <dbReference type="SAM" id="MobiDB-lite"/>
    </source>
</evidence>
<reference evidence="3 4" key="1">
    <citation type="submission" date="2016-12" db="EMBL/GenBank/DDBJ databases">
        <title>The genomes of Aspergillus section Nigri reveals drivers in fungal speciation.</title>
        <authorList>
            <consortium name="DOE Joint Genome Institute"/>
            <person name="Vesth T.C."/>
            <person name="Nybo J."/>
            <person name="Theobald S."/>
            <person name="Brandl J."/>
            <person name="Frisvad J.C."/>
            <person name="Nielsen K.F."/>
            <person name="Lyhne E.K."/>
            <person name="Kogle M.E."/>
            <person name="Kuo A."/>
            <person name="Riley R."/>
            <person name="Clum A."/>
            <person name="Nolan M."/>
            <person name="Lipzen A."/>
            <person name="Salamov A."/>
            <person name="Henrissat B."/>
            <person name="Wiebenga A."/>
            <person name="De Vries R.P."/>
            <person name="Grigoriev I.V."/>
            <person name="Mortensen U.H."/>
            <person name="Andersen M.R."/>
            <person name="Baker S.E."/>
        </authorList>
    </citation>
    <scope>NUCLEOTIDE SEQUENCE [LARGE SCALE GENOMIC DNA]</scope>
    <source>
        <strain evidence="3 4">IBT 23096</strain>
    </source>
</reference>
<organism evidence="3 4">
    <name type="scientific">Aspergillus steynii IBT 23096</name>
    <dbReference type="NCBI Taxonomy" id="1392250"/>
    <lineage>
        <taxon>Eukaryota</taxon>
        <taxon>Fungi</taxon>
        <taxon>Dikarya</taxon>
        <taxon>Ascomycota</taxon>
        <taxon>Pezizomycotina</taxon>
        <taxon>Eurotiomycetes</taxon>
        <taxon>Eurotiomycetidae</taxon>
        <taxon>Eurotiales</taxon>
        <taxon>Aspergillaceae</taxon>
        <taxon>Aspergillus</taxon>
        <taxon>Aspergillus subgen. Circumdati</taxon>
    </lineage>
</organism>
<proteinExistence type="predicted"/>
<dbReference type="InterPro" id="IPR036627">
    <property type="entry name" value="CobW-likC_sf"/>
</dbReference>
<dbReference type="GO" id="GO:0005737">
    <property type="term" value="C:cytoplasm"/>
    <property type="evidence" value="ECO:0007669"/>
    <property type="project" value="TreeGrafter"/>
</dbReference>
<feature type="compositionally biased region" description="Basic and acidic residues" evidence="1">
    <location>
        <begin position="182"/>
        <end position="192"/>
    </location>
</feature>
<evidence type="ECO:0000313" key="3">
    <source>
        <dbReference type="EMBL" id="PLB47908.1"/>
    </source>
</evidence>
<dbReference type="CDD" id="cd03112">
    <property type="entry name" value="CobW-like"/>
    <property type="match status" value="1"/>
</dbReference>
<dbReference type="SUPFAM" id="SSF52540">
    <property type="entry name" value="P-loop containing nucleoside triphosphate hydrolases"/>
    <property type="match status" value="1"/>
</dbReference>
<dbReference type="STRING" id="1392250.A0A2I2G4V7"/>
<protein>
    <submittedName>
        <fullName evidence="3">CobW-domain-containing protein</fullName>
    </submittedName>
</protein>
<feature type="region of interest" description="Disordered" evidence="1">
    <location>
        <begin position="182"/>
        <end position="212"/>
    </location>
</feature>
<gene>
    <name evidence="3" type="ORF">P170DRAFT_476561</name>
</gene>
<feature type="domain" description="CobW/HypB/UreG nucleotide-binding" evidence="2">
    <location>
        <begin position="42"/>
        <end position="258"/>
    </location>
</feature>
<dbReference type="SUPFAM" id="SSF90002">
    <property type="entry name" value="Hypothetical protein YjiA, C-terminal domain"/>
    <property type="match status" value="1"/>
</dbReference>
<dbReference type="GeneID" id="36561054"/>
<dbReference type="InterPro" id="IPR027417">
    <property type="entry name" value="P-loop_NTPase"/>
</dbReference>
<dbReference type="PANTHER" id="PTHR13748">
    <property type="entry name" value="COBW-RELATED"/>
    <property type="match status" value="1"/>
</dbReference>
<dbReference type="Pfam" id="PF02492">
    <property type="entry name" value="cobW"/>
    <property type="match status" value="1"/>
</dbReference>
<dbReference type="PANTHER" id="PTHR13748:SF31">
    <property type="entry name" value="ZINC-REGULATED GTPASE METALLOPROTEIN ACTIVATOR 1A-RELATED"/>
    <property type="match status" value="1"/>
</dbReference>
<dbReference type="InterPro" id="IPR003495">
    <property type="entry name" value="CobW/HypB/UreG_nucleotide-bd"/>
</dbReference>
<dbReference type="EMBL" id="MSFO01000005">
    <property type="protein sequence ID" value="PLB47908.1"/>
    <property type="molecule type" value="Genomic_DNA"/>
</dbReference>